<dbReference type="InterPro" id="IPR047324">
    <property type="entry name" value="LbH_gamma_CA-like"/>
</dbReference>
<sequence>MIKDLKNQKTNIHKDAFIAETAHVLGDVSIDEGCSMWFGAVARGDMNHIKIGRCTNVQDNATLHVDTDEPLEIGSYTTIGHNAIVHGCIVGNNCLIGMGAIVLNGATIGDNCIIGAGTVVTEGANIPENSLVIGIPGKVRRQLTQEEIKTVRNNALRYEKLWKEKYR</sequence>
<dbReference type="SUPFAM" id="SSF51161">
    <property type="entry name" value="Trimeric LpxA-like enzymes"/>
    <property type="match status" value="1"/>
</dbReference>
<keyword evidence="2" id="KW-1185">Reference proteome</keyword>
<evidence type="ECO:0000313" key="2">
    <source>
        <dbReference type="Proteomes" id="UP000601522"/>
    </source>
</evidence>
<dbReference type="PANTHER" id="PTHR13061">
    <property type="entry name" value="DYNACTIN SUBUNIT P25"/>
    <property type="match status" value="1"/>
</dbReference>
<dbReference type="InterPro" id="IPR050484">
    <property type="entry name" value="Transf_Hexapept/Carb_Anhydrase"/>
</dbReference>
<evidence type="ECO:0000313" key="1">
    <source>
        <dbReference type="EMBL" id="MBC8591353.1"/>
    </source>
</evidence>
<accession>A0A926EZQ2</accession>
<dbReference type="AlphaFoldDB" id="A0A926EZQ2"/>
<dbReference type="EMBL" id="JACRTK010000004">
    <property type="protein sequence ID" value="MBC8591353.1"/>
    <property type="molecule type" value="Genomic_DNA"/>
</dbReference>
<dbReference type="Proteomes" id="UP000601522">
    <property type="component" value="Unassembled WGS sequence"/>
</dbReference>
<proteinExistence type="predicted"/>
<dbReference type="PANTHER" id="PTHR13061:SF29">
    <property type="entry name" value="GAMMA CARBONIC ANHYDRASE-LIKE 1, MITOCHONDRIAL-RELATED"/>
    <property type="match status" value="1"/>
</dbReference>
<dbReference type="RefSeq" id="WP_249324220.1">
    <property type="nucleotide sequence ID" value="NZ_JACRTK010000004.1"/>
</dbReference>
<dbReference type="InterPro" id="IPR001451">
    <property type="entry name" value="Hexapep"/>
</dbReference>
<comment type="caution">
    <text evidence="1">The sequence shown here is derived from an EMBL/GenBank/DDBJ whole genome shotgun (WGS) entry which is preliminary data.</text>
</comment>
<gene>
    <name evidence="1" type="ORF">H8689_09550</name>
</gene>
<dbReference type="InterPro" id="IPR011004">
    <property type="entry name" value="Trimer_LpxA-like_sf"/>
</dbReference>
<name>A0A926EZQ2_9FIRM</name>
<protein>
    <submittedName>
        <fullName evidence="1">Gamma carbonic anhydrase family protein</fullName>
    </submittedName>
</protein>
<reference evidence="1 2" key="1">
    <citation type="submission" date="2020-08" db="EMBL/GenBank/DDBJ databases">
        <title>Genome public.</title>
        <authorList>
            <person name="Liu C."/>
            <person name="Sun Q."/>
        </authorList>
    </citation>
    <scope>NUCLEOTIDE SEQUENCE [LARGE SCALE GENOMIC DNA]</scope>
    <source>
        <strain evidence="1 2">NSJ-26</strain>
    </source>
</reference>
<dbReference type="Pfam" id="PF00132">
    <property type="entry name" value="Hexapep"/>
    <property type="match status" value="1"/>
</dbReference>
<dbReference type="Gene3D" id="2.160.10.10">
    <property type="entry name" value="Hexapeptide repeat proteins"/>
    <property type="match status" value="1"/>
</dbReference>
<dbReference type="CDD" id="cd04645">
    <property type="entry name" value="LbH_gamma_CA_like"/>
    <property type="match status" value="1"/>
</dbReference>
<organism evidence="1 2">
    <name type="scientific">Wansuia hejianensis</name>
    <dbReference type="NCBI Taxonomy" id="2763667"/>
    <lineage>
        <taxon>Bacteria</taxon>
        <taxon>Bacillati</taxon>
        <taxon>Bacillota</taxon>
        <taxon>Clostridia</taxon>
        <taxon>Lachnospirales</taxon>
        <taxon>Lachnospiraceae</taxon>
        <taxon>Wansuia</taxon>
    </lineage>
</organism>